<proteinExistence type="predicted"/>
<comment type="caution">
    <text evidence="1">The sequence shown here is derived from an EMBL/GenBank/DDBJ whole genome shotgun (WGS) entry which is preliminary data.</text>
</comment>
<accession>A0ABU7UHK6</accession>
<gene>
    <name evidence="1" type="ORF">SJI18_00980</name>
</gene>
<dbReference type="Proteomes" id="UP001498469">
    <property type="component" value="Unassembled WGS sequence"/>
</dbReference>
<dbReference type="EMBL" id="JAZHFS010000001">
    <property type="protein sequence ID" value="MEF2110877.1"/>
    <property type="molecule type" value="Genomic_DNA"/>
</dbReference>
<dbReference type="RefSeq" id="WP_216247499.1">
    <property type="nucleotide sequence ID" value="NZ_JAZHFS010000001.1"/>
</dbReference>
<protein>
    <recommendedName>
        <fullName evidence="3">P27 family phage terminase small subunit</fullName>
    </recommendedName>
</protein>
<reference evidence="1 2" key="1">
    <citation type="submission" date="2023-11" db="EMBL/GenBank/DDBJ databases">
        <title>Draft genome sequence of a psychrophilic Clostridium strain from permafrost water brine.</title>
        <authorList>
            <person name="Shcherbakova V.A."/>
            <person name="Trubitsyn V.E."/>
            <person name="Zakharyuk A.G."/>
        </authorList>
    </citation>
    <scope>NUCLEOTIDE SEQUENCE [LARGE SCALE GENOMIC DNA]</scope>
    <source>
        <strain evidence="1 2">14F</strain>
    </source>
</reference>
<keyword evidence="2" id="KW-1185">Reference proteome</keyword>
<name>A0ABU7UHK6_9CLOT</name>
<organism evidence="1 2">
    <name type="scientific">Clostridium frigoriphilum</name>
    <dbReference type="NCBI Taxonomy" id="443253"/>
    <lineage>
        <taxon>Bacteria</taxon>
        <taxon>Bacillati</taxon>
        <taxon>Bacillota</taxon>
        <taxon>Clostridia</taxon>
        <taxon>Eubacteriales</taxon>
        <taxon>Clostridiaceae</taxon>
        <taxon>Clostridium</taxon>
    </lineage>
</organism>
<evidence type="ECO:0008006" key="3">
    <source>
        <dbReference type="Google" id="ProtNLM"/>
    </source>
</evidence>
<evidence type="ECO:0000313" key="1">
    <source>
        <dbReference type="EMBL" id="MEF2110877.1"/>
    </source>
</evidence>
<evidence type="ECO:0000313" key="2">
    <source>
        <dbReference type="Proteomes" id="UP001498469"/>
    </source>
</evidence>
<sequence length="134" mass="15320">MGKMLWKGRCTGMLEKAIEKLRAEITSSKNDPVIQIIGEFLIQHLLNNNSNAEKIMQEGKTIEKSFEEMRKVATTRKVGNRAVLTDQEGFNIVLKYFGIESTITDKVSRVKEPAEKDPIKEKKSDIEFNVELDF</sequence>